<dbReference type="InterPro" id="IPR011037">
    <property type="entry name" value="Pyrv_Knase-like_insert_dom_sf"/>
</dbReference>
<dbReference type="AlphaFoldDB" id="A0A926Q4Z1"/>
<dbReference type="EMBL" id="JACVDC010000127">
    <property type="protein sequence ID" value="MBC9798519.1"/>
    <property type="molecule type" value="Genomic_DNA"/>
</dbReference>
<dbReference type="GO" id="GO:0003824">
    <property type="term" value="F:catalytic activity"/>
    <property type="evidence" value="ECO:0007669"/>
    <property type="project" value="InterPro"/>
</dbReference>
<dbReference type="InterPro" id="IPR005302">
    <property type="entry name" value="MoCF_Sase_C"/>
</dbReference>
<organism evidence="2 3">
    <name type="scientific">Sinomicrobium weinanense</name>
    <dbReference type="NCBI Taxonomy" id="2842200"/>
    <lineage>
        <taxon>Bacteria</taxon>
        <taxon>Pseudomonadati</taxon>
        <taxon>Bacteroidota</taxon>
        <taxon>Flavobacteriia</taxon>
        <taxon>Flavobacteriales</taxon>
        <taxon>Flavobacteriaceae</taxon>
        <taxon>Sinomicrobium</taxon>
    </lineage>
</organism>
<dbReference type="RefSeq" id="WP_187967635.1">
    <property type="nucleotide sequence ID" value="NZ_JACVDC010000127.1"/>
</dbReference>
<feature type="domain" description="MOSC" evidence="1">
    <location>
        <begin position="28"/>
        <end position="163"/>
    </location>
</feature>
<gene>
    <name evidence="2" type="ORF">IBL28_21310</name>
</gene>
<reference evidence="2 3" key="1">
    <citation type="submission" date="2020-09" db="EMBL/GenBank/DDBJ databases">
        <title>Sinomicrobium weinanense sp. nov., a halophilic bacteria isolated from saline-alkali soil.</title>
        <authorList>
            <person name="Wu P."/>
            <person name="Ren H."/>
            <person name="Mei Y."/>
            <person name="Liang Y."/>
            <person name="Chen Z."/>
        </authorList>
    </citation>
    <scope>NUCLEOTIDE SEQUENCE [LARGE SCALE GENOMIC DNA]</scope>
    <source>
        <strain evidence="2 3">FJxs</strain>
    </source>
</reference>
<dbReference type="InterPro" id="IPR052353">
    <property type="entry name" value="Benzoxazolinone_Detox_Enz"/>
</dbReference>
<accession>A0A926Q4Z1</accession>
<dbReference type="GO" id="GO:0030170">
    <property type="term" value="F:pyridoxal phosphate binding"/>
    <property type="evidence" value="ECO:0007669"/>
    <property type="project" value="InterPro"/>
</dbReference>
<dbReference type="PROSITE" id="PS51340">
    <property type="entry name" value="MOSC"/>
    <property type="match status" value="1"/>
</dbReference>
<dbReference type="PANTHER" id="PTHR30212:SF2">
    <property type="entry name" value="PROTEIN YIIM"/>
    <property type="match status" value="1"/>
</dbReference>
<dbReference type="Pfam" id="PF03473">
    <property type="entry name" value="MOSC"/>
    <property type="match status" value="1"/>
</dbReference>
<dbReference type="SUPFAM" id="SSF50800">
    <property type="entry name" value="PK beta-barrel domain-like"/>
    <property type="match status" value="1"/>
</dbReference>
<dbReference type="Gene3D" id="2.40.33.20">
    <property type="entry name" value="PK beta-barrel domain-like"/>
    <property type="match status" value="1"/>
</dbReference>
<name>A0A926Q4Z1_9FLAO</name>
<keyword evidence="3" id="KW-1185">Reference proteome</keyword>
<sequence length="218" mass="24624">MKVIAVNIASPTVINWRGKEIKTGIYKSPVPGPILLEDEDVKGDTVIDRKYHGGKDKACYLFSADHYAHWQKRYPEQEWNWGMFGENITADGFDEADIYVGDILKIGNAVVQVSQPRQPCYKLGVRFGTQKILKDFIAYACPGAYLRVLTPGTVTEGAAVSILEKDPHKLSLKKVFEMLYRPEDSHEVQEAIKHPFLAESCRKDLDKVLKRISRAQVS</sequence>
<dbReference type="GO" id="GO:0030151">
    <property type="term" value="F:molybdenum ion binding"/>
    <property type="evidence" value="ECO:0007669"/>
    <property type="project" value="InterPro"/>
</dbReference>
<protein>
    <submittedName>
        <fullName evidence="2">MOSC domain-containing protein</fullName>
    </submittedName>
</protein>
<dbReference type="PANTHER" id="PTHR30212">
    <property type="entry name" value="PROTEIN YIIM"/>
    <property type="match status" value="1"/>
</dbReference>
<comment type="caution">
    <text evidence="2">The sequence shown here is derived from an EMBL/GenBank/DDBJ whole genome shotgun (WGS) entry which is preliminary data.</text>
</comment>
<proteinExistence type="predicted"/>
<evidence type="ECO:0000313" key="3">
    <source>
        <dbReference type="Proteomes" id="UP000653730"/>
    </source>
</evidence>
<dbReference type="Proteomes" id="UP000653730">
    <property type="component" value="Unassembled WGS sequence"/>
</dbReference>
<evidence type="ECO:0000313" key="2">
    <source>
        <dbReference type="EMBL" id="MBC9798519.1"/>
    </source>
</evidence>
<evidence type="ECO:0000259" key="1">
    <source>
        <dbReference type="PROSITE" id="PS51340"/>
    </source>
</evidence>